<evidence type="ECO:0000256" key="2">
    <source>
        <dbReference type="ARBA" id="ARBA00022679"/>
    </source>
</evidence>
<dbReference type="PANTHER" id="PTHR43523:SF12">
    <property type="entry name" value="GLUCOSE-1-PHOSPHATE ADENYLYLTRANSFERASE LARGE SUBUNIT 1, CHLOROPLASTIC-RELATED"/>
    <property type="match status" value="1"/>
</dbReference>
<dbReference type="GO" id="GO:0008878">
    <property type="term" value="F:glucose-1-phosphate adenylyltransferase activity"/>
    <property type="evidence" value="ECO:0007669"/>
    <property type="project" value="InterPro"/>
</dbReference>
<dbReference type="GO" id="GO:0000166">
    <property type="term" value="F:nucleotide binding"/>
    <property type="evidence" value="ECO:0007669"/>
    <property type="project" value="UniProtKB-KW"/>
</dbReference>
<dbReference type="InterPro" id="IPR005835">
    <property type="entry name" value="NTP_transferase_dom"/>
</dbReference>
<dbReference type="AlphaFoldDB" id="A0AAU8ALG7"/>
<dbReference type="SUPFAM" id="SSF53448">
    <property type="entry name" value="Nucleotide-diphospho-sugar transferases"/>
    <property type="match status" value="1"/>
</dbReference>
<keyword evidence="3" id="KW-0548">Nucleotidyltransferase</keyword>
<evidence type="ECO:0000256" key="5">
    <source>
        <dbReference type="SAM" id="MobiDB-lite"/>
    </source>
</evidence>
<name>A0AAU8ALG7_9RHOB</name>
<dbReference type="InterPro" id="IPR011831">
    <property type="entry name" value="ADP-Glc_PPase"/>
</dbReference>
<dbReference type="Pfam" id="PF00483">
    <property type="entry name" value="NTP_transferase"/>
    <property type="match status" value="1"/>
</dbReference>
<dbReference type="PANTHER" id="PTHR43523">
    <property type="entry name" value="GLUCOSE-1-PHOSPHATE ADENYLYLTRANSFERASE-RELATED"/>
    <property type="match status" value="1"/>
</dbReference>
<dbReference type="RefSeq" id="WP_353474302.1">
    <property type="nucleotide sequence ID" value="NZ_CP123385.1"/>
</dbReference>
<dbReference type="Gene3D" id="2.160.10.10">
    <property type="entry name" value="Hexapeptide repeat proteins"/>
    <property type="match status" value="1"/>
</dbReference>
<reference evidence="8" key="1">
    <citation type="submission" date="2023-02" db="EMBL/GenBank/DDBJ databases">
        <title>Description and genomic characterization of Salipiger bruguierae sp. nov., isolated from the sediment of mangrove plant Bruguiera sexangula.</title>
        <authorList>
            <person name="Long M."/>
        </authorList>
    </citation>
    <scope>NUCLEOTIDE SEQUENCE</scope>
    <source>
        <strain evidence="8">H15</strain>
    </source>
</reference>
<protein>
    <submittedName>
        <fullName evidence="8">Sugar phosphate nucleotidyltransferase</fullName>
    </submittedName>
</protein>
<dbReference type="EMBL" id="CP123385">
    <property type="protein sequence ID" value="XCC95451.1"/>
    <property type="molecule type" value="Genomic_DNA"/>
</dbReference>
<evidence type="ECO:0000256" key="4">
    <source>
        <dbReference type="ARBA" id="ARBA00022741"/>
    </source>
</evidence>
<evidence type="ECO:0000259" key="7">
    <source>
        <dbReference type="Pfam" id="PF24894"/>
    </source>
</evidence>
<feature type="region of interest" description="Disordered" evidence="5">
    <location>
        <begin position="360"/>
        <end position="386"/>
    </location>
</feature>
<dbReference type="Gene3D" id="3.90.550.10">
    <property type="entry name" value="Spore Coat Polysaccharide Biosynthesis Protein SpsA, Chain A"/>
    <property type="match status" value="1"/>
</dbReference>
<evidence type="ECO:0000259" key="6">
    <source>
        <dbReference type="Pfam" id="PF00483"/>
    </source>
</evidence>
<dbReference type="GO" id="GO:0005978">
    <property type="term" value="P:glycogen biosynthetic process"/>
    <property type="evidence" value="ECO:0007669"/>
    <property type="project" value="InterPro"/>
</dbReference>
<evidence type="ECO:0000313" key="8">
    <source>
        <dbReference type="EMBL" id="XCC95451.1"/>
    </source>
</evidence>
<feature type="domain" description="Glucose-1-phosphate adenylyltransferase/Bifunctional protein GlmU-like C-terminal hexapeptide" evidence="7">
    <location>
        <begin position="293"/>
        <end position="351"/>
    </location>
</feature>
<evidence type="ECO:0000256" key="1">
    <source>
        <dbReference type="ARBA" id="ARBA00010443"/>
    </source>
</evidence>
<sequence length="386" mass="42450">MRISRSVPSTSRCLPFLLAGGRGSRLFELTDHTCKPALGFASADGRIVDFILAALVAAQFDKLFVATQYRPTDLCQHLDRHWAHAFPRGITIRDGEFLSPHGYRGTADAVRVNITTLDAYGPREIMILSGDHVLDIDLEAFLRHHRSHARPVTVAATAVPLAEAGGFGIFELDAEGEVKGFAEKPMRPAPMPGDAGRALASTGIYVFDWIWLKQALREEPCRLDFGNDILPGAVRDGELAVYRLPDGPDGQGAYWRDVGTLDAYRLAQLDFAQPETPVALPKTMGRAVTRSLDSMAEGTVFLPGSRIGRRCQIRNAIVGPGVRLPDGFRAGLNPEEDARWFRRTPGGTLLITAEMMARRESALRKTPERPLFRRTPRTPTLSTLKG</sequence>
<proteinExistence type="inferred from homology"/>
<organism evidence="8">
    <name type="scientific">Alloyangia sp. H15</name>
    <dbReference type="NCBI Taxonomy" id="3029062"/>
    <lineage>
        <taxon>Bacteria</taxon>
        <taxon>Pseudomonadati</taxon>
        <taxon>Pseudomonadota</taxon>
        <taxon>Alphaproteobacteria</taxon>
        <taxon>Rhodobacterales</taxon>
        <taxon>Roseobacteraceae</taxon>
        <taxon>Alloyangia</taxon>
    </lineage>
</organism>
<dbReference type="InterPro" id="IPR029044">
    <property type="entry name" value="Nucleotide-diphossugar_trans"/>
</dbReference>
<dbReference type="Pfam" id="PF24894">
    <property type="entry name" value="Hexapep_GlmU"/>
    <property type="match status" value="1"/>
</dbReference>
<dbReference type="InterPro" id="IPR056818">
    <property type="entry name" value="GlmU/GlgC-like_hexapep"/>
</dbReference>
<feature type="domain" description="Nucleotidyl transferase" evidence="6">
    <location>
        <begin position="16"/>
        <end position="270"/>
    </location>
</feature>
<gene>
    <name evidence="8" type="ORF">PVT71_20430</name>
</gene>
<accession>A0AAU8ALG7</accession>
<feature type="compositionally biased region" description="Low complexity" evidence="5">
    <location>
        <begin position="377"/>
        <end position="386"/>
    </location>
</feature>
<evidence type="ECO:0000256" key="3">
    <source>
        <dbReference type="ARBA" id="ARBA00022695"/>
    </source>
</evidence>
<comment type="similarity">
    <text evidence="1">Belongs to the bacterial/plant glucose-1-phosphate adenylyltransferase family.</text>
</comment>
<feature type="compositionally biased region" description="Basic and acidic residues" evidence="5">
    <location>
        <begin position="360"/>
        <end position="371"/>
    </location>
</feature>
<keyword evidence="2" id="KW-0808">Transferase</keyword>
<keyword evidence="4" id="KW-0547">Nucleotide-binding</keyword>